<dbReference type="HOGENOM" id="CLU_013985_3_1_9"/>
<dbReference type="PANTHER" id="PTHR43792">
    <property type="entry name" value="GNAT FAMILY, PUTATIVE (AFU_ORTHOLOGUE AFUA_3G00765)-RELATED-RELATED"/>
    <property type="match status" value="1"/>
</dbReference>
<dbReference type="InterPro" id="IPR051531">
    <property type="entry name" value="N-acetyltransferase"/>
</dbReference>
<dbReference type="PATRIC" id="fig|568816.4.peg.1676"/>
<evidence type="ECO:0000313" key="3">
    <source>
        <dbReference type="Proteomes" id="UP000007093"/>
    </source>
</evidence>
<dbReference type="GO" id="GO:0016747">
    <property type="term" value="F:acyltransferase activity, transferring groups other than amino-acyl groups"/>
    <property type="evidence" value="ECO:0007669"/>
    <property type="project" value="InterPro"/>
</dbReference>
<organism evidence="2 3">
    <name type="scientific">Acidaminococcus intestini (strain RyC-MR95)</name>
    <dbReference type="NCBI Taxonomy" id="568816"/>
    <lineage>
        <taxon>Bacteria</taxon>
        <taxon>Bacillati</taxon>
        <taxon>Bacillota</taxon>
        <taxon>Negativicutes</taxon>
        <taxon>Acidaminococcales</taxon>
        <taxon>Acidaminococcaceae</taxon>
        <taxon>Acidaminococcus</taxon>
    </lineage>
</organism>
<dbReference type="Gene3D" id="3.40.630.30">
    <property type="match status" value="1"/>
</dbReference>
<reference evidence="2 3" key="1">
    <citation type="journal article" date="2011" name="J. Bacteriol.">
        <title>Complete genome sequence of Acidaminococcus intestini RYC-MR95, a Gram-negative bacterium from the phylum Firmicutes.</title>
        <authorList>
            <person name="D'Auria G."/>
            <person name="Galan J.C."/>
            <person name="Rodriguez-Alcayna M."/>
            <person name="Moya A."/>
            <person name="Baquero F."/>
            <person name="Latorre A."/>
        </authorList>
    </citation>
    <scope>NUCLEOTIDE SEQUENCE [LARGE SCALE GENOMIC DNA]</scope>
    <source>
        <strain evidence="2 3">RyC-MR95</strain>
    </source>
</reference>
<dbReference type="Proteomes" id="UP000007093">
    <property type="component" value="Chromosome"/>
</dbReference>
<accession>G4Q3E5</accession>
<protein>
    <recommendedName>
        <fullName evidence="1">N-acetyltransferase domain-containing protein</fullName>
    </recommendedName>
</protein>
<name>G4Q3E5_ACIIR</name>
<keyword evidence="3" id="KW-1185">Reference proteome</keyword>
<evidence type="ECO:0000313" key="2">
    <source>
        <dbReference type="EMBL" id="AEQ22941.1"/>
    </source>
</evidence>
<evidence type="ECO:0000259" key="1">
    <source>
        <dbReference type="PROSITE" id="PS51186"/>
    </source>
</evidence>
<gene>
    <name evidence="2" type="ordered locus">Acin_1728</name>
</gene>
<dbReference type="PANTHER" id="PTHR43792:SF1">
    <property type="entry name" value="N-ACETYLTRANSFERASE DOMAIN-CONTAINING PROTEIN"/>
    <property type="match status" value="1"/>
</dbReference>
<dbReference type="GeneID" id="92879022"/>
<dbReference type="RefSeq" id="WP_014128789.1">
    <property type="nucleotide sequence ID" value="NC_016077.1"/>
</dbReference>
<dbReference type="PROSITE" id="PS51186">
    <property type="entry name" value="GNAT"/>
    <property type="match status" value="1"/>
</dbReference>
<dbReference type="EMBL" id="CP003058">
    <property type="protein sequence ID" value="AEQ22941.1"/>
    <property type="molecule type" value="Genomic_DNA"/>
</dbReference>
<dbReference type="SUPFAM" id="SSF55729">
    <property type="entry name" value="Acyl-CoA N-acyltransferases (Nat)"/>
    <property type="match status" value="1"/>
</dbReference>
<dbReference type="KEGG" id="ain:Acin_1728"/>
<dbReference type="InterPro" id="IPR000182">
    <property type="entry name" value="GNAT_dom"/>
</dbReference>
<dbReference type="STRING" id="568816.Acin_1728"/>
<dbReference type="InterPro" id="IPR016181">
    <property type="entry name" value="Acyl_CoA_acyltransferase"/>
</dbReference>
<dbReference type="AlphaFoldDB" id="G4Q3E5"/>
<dbReference type="Pfam" id="PF13302">
    <property type="entry name" value="Acetyltransf_3"/>
    <property type="match status" value="1"/>
</dbReference>
<feature type="domain" description="N-acetyltransferase" evidence="1">
    <location>
        <begin position="9"/>
        <end position="171"/>
    </location>
</feature>
<dbReference type="eggNOG" id="COG1670">
    <property type="taxonomic scope" value="Bacteria"/>
</dbReference>
<dbReference type="FunCoup" id="G4Q3E5">
    <property type="interactions" value="26"/>
</dbReference>
<sequence length="175" mass="20515">MFTLETKRLILRPLTEKDEINLKRTLQDEKAMYAYEGAFTDEEVTAWLTRQLARYEKWGFGLYAVILKETGAFIGQCGLTYQPWRGGEVLEVGYLFERLYWHHGYATEAARAFMDYAFNNLGADEVSSLIRDTNEASKNVARRNGMHPVDEDVKVYKRLRMRHVRFMCSARFFSE</sequence>
<proteinExistence type="predicted"/>
<dbReference type="InParanoid" id="G4Q3E5"/>